<sequence length="94" mass="10385">MMPGSRGLAQRELVFDRLEAAPGRALRRAGAIFKKRFLFLTNTMESEAVTEFVGVLPMRTGVNDRVQHSEASGSALVDMLSTWTIANRVMSVKT</sequence>
<keyword evidence="2" id="KW-1185">Reference proteome</keyword>
<organism evidence="1 2">
    <name type="scientific">Chiloscyllium punctatum</name>
    <name type="common">Brownbanded bambooshark</name>
    <name type="synonym">Hemiscyllium punctatum</name>
    <dbReference type="NCBI Taxonomy" id="137246"/>
    <lineage>
        <taxon>Eukaryota</taxon>
        <taxon>Metazoa</taxon>
        <taxon>Chordata</taxon>
        <taxon>Craniata</taxon>
        <taxon>Vertebrata</taxon>
        <taxon>Chondrichthyes</taxon>
        <taxon>Elasmobranchii</taxon>
        <taxon>Galeomorphii</taxon>
        <taxon>Galeoidea</taxon>
        <taxon>Orectolobiformes</taxon>
        <taxon>Hemiscylliidae</taxon>
        <taxon>Chiloscyllium</taxon>
    </lineage>
</organism>
<comment type="caution">
    <text evidence="1">The sequence shown here is derived from an EMBL/GenBank/DDBJ whole genome shotgun (WGS) entry which is preliminary data.</text>
</comment>
<name>A0A401SX57_CHIPU</name>
<protein>
    <submittedName>
        <fullName evidence="1">Uncharacterized protein</fullName>
    </submittedName>
</protein>
<dbReference type="AlphaFoldDB" id="A0A401SX57"/>
<dbReference type="EMBL" id="BEZZ01000650">
    <property type="protein sequence ID" value="GCC34968.1"/>
    <property type="molecule type" value="Genomic_DNA"/>
</dbReference>
<reference evidence="1 2" key="1">
    <citation type="journal article" date="2018" name="Nat. Ecol. Evol.">
        <title>Shark genomes provide insights into elasmobranch evolution and the origin of vertebrates.</title>
        <authorList>
            <person name="Hara Y"/>
            <person name="Yamaguchi K"/>
            <person name="Onimaru K"/>
            <person name="Kadota M"/>
            <person name="Koyanagi M"/>
            <person name="Keeley SD"/>
            <person name="Tatsumi K"/>
            <person name="Tanaka K"/>
            <person name="Motone F"/>
            <person name="Kageyama Y"/>
            <person name="Nozu R"/>
            <person name="Adachi N"/>
            <person name="Nishimura O"/>
            <person name="Nakagawa R"/>
            <person name="Tanegashima C"/>
            <person name="Kiyatake I"/>
            <person name="Matsumoto R"/>
            <person name="Murakumo K"/>
            <person name="Nishida K"/>
            <person name="Terakita A"/>
            <person name="Kuratani S"/>
            <person name="Sato K"/>
            <person name="Hyodo S Kuraku.S."/>
        </authorList>
    </citation>
    <scope>NUCLEOTIDE SEQUENCE [LARGE SCALE GENOMIC DNA]</scope>
</reference>
<dbReference type="Proteomes" id="UP000287033">
    <property type="component" value="Unassembled WGS sequence"/>
</dbReference>
<gene>
    <name evidence="1" type="ORF">chiPu_0013445</name>
</gene>
<proteinExistence type="predicted"/>
<evidence type="ECO:0000313" key="1">
    <source>
        <dbReference type="EMBL" id="GCC34968.1"/>
    </source>
</evidence>
<accession>A0A401SX57</accession>
<evidence type="ECO:0000313" key="2">
    <source>
        <dbReference type="Proteomes" id="UP000287033"/>
    </source>
</evidence>